<dbReference type="Pfam" id="PF22725">
    <property type="entry name" value="GFO_IDH_MocA_C3"/>
    <property type="match status" value="1"/>
</dbReference>
<organism evidence="5 6">
    <name type="scientific">Rugosimonospora acidiphila</name>
    <dbReference type="NCBI Taxonomy" id="556531"/>
    <lineage>
        <taxon>Bacteria</taxon>
        <taxon>Bacillati</taxon>
        <taxon>Actinomycetota</taxon>
        <taxon>Actinomycetes</taxon>
        <taxon>Micromonosporales</taxon>
        <taxon>Micromonosporaceae</taxon>
        <taxon>Rugosimonospora</taxon>
    </lineage>
</organism>
<dbReference type="PANTHER" id="PTHR43818">
    <property type="entry name" value="BCDNA.GH03377"/>
    <property type="match status" value="1"/>
</dbReference>
<dbReference type="SUPFAM" id="SSF55347">
    <property type="entry name" value="Glyceraldehyde-3-phosphate dehydrogenase-like, C-terminal domain"/>
    <property type="match status" value="1"/>
</dbReference>
<dbReference type="Gene3D" id="3.40.50.720">
    <property type="entry name" value="NAD(P)-binding Rossmann-like Domain"/>
    <property type="match status" value="1"/>
</dbReference>
<feature type="domain" description="GFO/IDH/MocA-like oxidoreductase" evidence="4">
    <location>
        <begin position="144"/>
        <end position="273"/>
    </location>
</feature>
<evidence type="ECO:0000259" key="4">
    <source>
        <dbReference type="Pfam" id="PF22725"/>
    </source>
</evidence>
<dbReference type="RefSeq" id="WP_345631164.1">
    <property type="nucleotide sequence ID" value="NZ_BAABJQ010000010.1"/>
</dbReference>
<proteinExistence type="predicted"/>
<dbReference type="PANTHER" id="PTHR43818:SF11">
    <property type="entry name" value="BCDNA.GH03377"/>
    <property type="match status" value="1"/>
</dbReference>
<name>A0ABP9RWK8_9ACTN</name>
<evidence type="ECO:0000256" key="2">
    <source>
        <dbReference type="SAM" id="MobiDB-lite"/>
    </source>
</evidence>
<accession>A0ABP9RWK8</accession>
<comment type="caution">
    <text evidence="5">The sequence shown here is derived from an EMBL/GenBank/DDBJ whole genome shotgun (WGS) entry which is preliminary data.</text>
</comment>
<evidence type="ECO:0000259" key="3">
    <source>
        <dbReference type="Pfam" id="PF01408"/>
    </source>
</evidence>
<feature type="compositionally biased region" description="Gly residues" evidence="2">
    <location>
        <begin position="372"/>
        <end position="383"/>
    </location>
</feature>
<dbReference type="SUPFAM" id="SSF51735">
    <property type="entry name" value="NAD(P)-binding Rossmann-fold domains"/>
    <property type="match status" value="1"/>
</dbReference>
<protein>
    <submittedName>
        <fullName evidence="5">Gfo/Idh/MocA family oxidoreductase</fullName>
    </submittedName>
</protein>
<gene>
    <name evidence="5" type="ORF">GCM10023322_37220</name>
</gene>
<dbReference type="Proteomes" id="UP001501570">
    <property type="component" value="Unassembled WGS sequence"/>
</dbReference>
<feature type="domain" description="Gfo/Idh/MocA-like oxidoreductase N-terminal" evidence="3">
    <location>
        <begin position="20"/>
        <end position="134"/>
    </location>
</feature>
<dbReference type="InterPro" id="IPR050463">
    <property type="entry name" value="Gfo/Idh/MocA_oxidrdct_glycsds"/>
</dbReference>
<evidence type="ECO:0000313" key="6">
    <source>
        <dbReference type="Proteomes" id="UP001501570"/>
    </source>
</evidence>
<dbReference type="InterPro" id="IPR055170">
    <property type="entry name" value="GFO_IDH_MocA-like_dom"/>
</dbReference>
<dbReference type="Pfam" id="PF01408">
    <property type="entry name" value="GFO_IDH_MocA"/>
    <property type="match status" value="1"/>
</dbReference>
<reference evidence="6" key="1">
    <citation type="journal article" date="2019" name="Int. J. Syst. Evol. Microbiol.">
        <title>The Global Catalogue of Microorganisms (GCM) 10K type strain sequencing project: providing services to taxonomists for standard genome sequencing and annotation.</title>
        <authorList>
            <consortium name="The Broad Institute Genomics Platform"/>
            <consortium name="The Broad Institute Genome Sequencing Center for Infectious Disease"/>
            <person name="Wu L."/>
            <person name="Ma J."/>
        </authorList>
    </citation>
    <scope>NUCLEOTIDE SEQUENCE [LARGE SCALE GENOMIC DNA]</scope>
    <source>
        <strain evidence="6">JCM 18304</strain>
    </source>
</reference>
<evidence type="ECO:0000313" key="5">
    <source>
        <dbReference type="EMBL" id="GAA5187882.1"/>
    </source>
</evidence>
<evidence type="ECO:0000256" key="1">
    <source>
        <dbReference type="ARBA" id="ARBA00023002"/>
    </source>
</evidence>
<keyword evidence="6" id="KW-1185">Reference proteome</keyword>
<keyword evidence="1" id="KW-0560">Oxidoreductase</keyword>
<sequence>MSGAPQARSATGVRTVPPTVALIGAAGHGEQHLKRLVGLAGAGRVRLIGVCDVRPVPVPDGVPLYTDHRRLLADRAPQAVVICTPPHTHLPIALDALSAGCDLLLEKPPVLTLAEHSALSAALAASGRACQVGFQALGSPALTRLVEAIAAGRLGTVTSVAGVGAWWRPDAYFSRAPWSARRVLDGRPVLDGAIANPFAHALMDCLVIAAAAGAGRPEVLAVERYRVLDLEVEDTACLRLRLAGGFDVTLAVSLRSATFIPGDITVTGTCGSAVLEYPTDRLRLPGQAAMEAVPGRVDLLENLLAHRAAREEGGAPVPLLAPLPVTAPFTAVVDALAGGPAAQRIPGRYLVPHAAATAAGRGPDGPATDGSTNGGPANGGPGTDGLAIDGIAELVRRAGDERAQFTELGVPWATGAWRSKVSTVEEHDAQAQPG</sequence>
<feature type="region of interest" description="Disordered" evidence="2">
    <location>
        <begin position="357"/>
        <end position="386"/>
    </location>
</feature>
<dbReference type="Gene3D" id="3.30.360.10">
    <property type="entry name" value="Dihydrodipicolinate Reductase, domain 2"/>
    <property type="match status" value="1"/>
</dbReference>
<dbReference type="EMBL" id="BAABJQ010000010">
    <property type="protein sequence ID" value="GAA5187882.1"/>
    <property type="molecule type" value="Genomic_DNA"/>
</dbReference>
<dbReference type="InterPro" id="IPR036291">
    <property type="entry name" value="NAD(P)-bd_dom_sf"/>
</dbReference>
<dbReference type="InterPro" id="IPR000683">
    <property type="entry name" value="Gfo/Idh/MocA-like_OxRdtase_N"/>
</dbReference>